<organism evidence="2 3">
    <name type="scientific">Gnomoniopsis smithogilvyi</name>
    <dbReference type="NCBI Taxonomy" id="1191159"/>
    <lineage>
        <taxon>Eukaryota</taxon>
        <taxon>Fungi</taxon>
        <taxon>Dikarya</taxon>
        <taxon>Ascomycota</taxon>
        <taxon>Pezizomycotina</taxon>
        <taxon>Sordariomycetes</taxon>
        <taxon>Sordariomycetidae</taxon>
        <taxon>Diaporthales</taxon>
        <taxon>Gnomoniaceae</taxon>
        <taxon>Gnomoniopsis</taxon>
    </lineage>
</organism>
<dbReference type="Proteomes" id="UP001140453">
    <property type="component" value="Unassembled WGS sequence"/>
</dbReference>
<dbReference type="AlphaFoldDB" id="A0A9W8YL08"/>
<sequence length="213" mass="23606">METKNAKSKTTSKLLSELGDAYEVGSQEESRSMTFKIPRLSSTRAPMDNTNGTSDTVVRKFSQSQETEPDEQETRGKGKAVERNGLGAFPKDSISILTHGIHVVNLKQDPFRELKEADTNGTSTGSESTVNSREDFTRRYENVGKVTAYQFSRTLWGRDSECIGLSDAADWALVELDEEPMPVNTVLTAWLSSNPNMEKQWTESPTILLCSSA</sequence>
<comment type="caution">
    <text evidence="2">The sequence shown here is derived from an EMBL/GenBank/DDBJ whole genome shotgun (WGS) entry which is preliminary data.</text>
</comment>
<feature type="compositionally biased region" description="Polar residues" evidence="1">
    <location>
        <begin position="40"/>
        <end position="66"/>
    </location>
</feature>
<gene>
    <name evidence="2" type="ORF">N0V93_010287</name>
</gene>
<evidence type="ECO:0000256" key="1">
    <source>
        <dbReference type="SAM" id="MobiDB-lite"/>
    </source>
</evidence>
<proteinExistence type="predicted"/>
<evidence type="ECO:0000313" key="3">
    <source>
        <dbReference type="Proteomes" id="UP001140453"/>
    </source>
</evidence>
<dbReference type="EMBL" id="JAPEVB010000008">
    <property type="protein sequence ID" value="KAJ4385226.1"/>
    <property type="molecule type" value="Genomic_DNA"/>
</dbReference>
<feature type="region of interest" description="Disordered" evidence="1">
    <location>
        <begin position="1"/>
        <end position="86"/>
    </location>
</feature>
<protein>
    <submittedName>
        <fullName evidence="2">Uncharacterized protein</fullName>
    </submittedName>
</protein>
<reference evidence="2" key="1">
    <citation type="submission" date="2022-10" db="EMBL/GenBank/DDBJ databases">
        <title>Tapping the CABI collections for fungal endophytes: first genome assemblies for Collariella, Neodidymelliopsis, Ascochyta clinopodiicola, Didymella pomorum, Didymosphaeria variabile, Neocosmospora piperis and Neocucurbitaria cava.</title>
        <authorList>
            <person name="Hill R."/>
        </authorList>
    </citation>
    <scope>NUCLEOTIDE SEQUENCE</scope>
    <source>
        <strain evidence="2">IMI 355082</strain>
    </source>
</reference>
<keyword evidence="3" id="KW-1185">Reference proteome</keyword>
<feature type="compositionally biased region" description="Basic and acidic residues" evidence="1">
    <location>
        <begin position="72"/>
        <end position="82"/>
    </location>
</feature>
<evidence type="ECO:0000313" key="2">
    <source>
        <dbReference type="EMBL" id="KAJ4385226.1"/>
    </source>
</evidence>
<name>A0A9W8YL08_9PEZI</name>
<accession>A0A9W8YL08</accession>